<protein>
    <submittedName>
        <fullName evidence="2">Chromosome 3, complete genome</fullName>
    </submittedName>
</protein>
<evidence type="ECO:0000313" key="2">
    <source>
        <dbReference type="EMBL" id="CEF86492.1"/>
    </source>
</evidence>
<reference evidence="3 4" key="2">
    <citation type="journal article" date="2010" name="Nature">
        <title>Comparative genomics reveals mobile pathogenicity chromosomes in Fusarium.</title>
        <authorList>
            <person name="Ma L.J."/>
            <person name="van der Does H.C."/>
            <person name="Borkovich K.A."/>
            <person name="Coleman J.J."/>
            <person name="Daboussi M.J."/>
            <person name="Di Pietro A."/>
            <person name="Dufresne M."/>
            <person name="Freitag M."/>
            <person name="Grabherr M."/>
            <person name="Henrissat B."/>
            <person name="Houterman P.M."/>
            <person name="Kang S."/>
            <person name="Shim W.B."/>
            <person name="Woloshuk C."/>
            <person name="Xie X."/>
            <person name="Xu J.R."/>
            <person name="Antoniw J."/>
            <person name="Baker S.E."/>
            <person name="Bluhm B.H."/>
            <person name="Breakspear A."/>
            <person name="Brown D.W."/>
            <person name="Butchko R.A."/>
            <person name="Chapman S."/>
            <person name="Coulson R."/>
            <person name="Coutinho P.M."/>
            <person name="Danchin E.G."/>
            <person name="Diener A."/>
            <person name="Gale L.R."/>
            <person name="Gardiner D.M."/>
            <person name="Goff S."/>
            <person name="Hammond-Kosack K.E."/>
            <person name="Hilburn K."/>
            <person name="Hua-Van A."/>
            <person name="Jonkers W."/>
            <person name="Kazan K."/>
            <person name="Kodira C.D."/>
            <person name="Koehrsen M."/>
            <person name="Kumar L."/>
            <person name="Lee Y.H."/>
            <person name="Li L."/>
            <person name="Manners J.M."/>
            <person name="Miranda-Saavedra D."/>
            <person name="Mukherjee M."/>
            <person name="Park G."/>
            <person name="Park J."/>
            <person name="Park S.Y."/>
            <person name="Proctor R.H."/>
            <person name="Regev A."/>
            <person name="Ruiz-Roldan M.C."/>
            <person name="Sain D."/>
            <person name="Sakthikumar S."/>
            <person name="Sykes S."/>
            <person name="Schwartz D.C."/>
            <person name="Turgeon B.G."/>
            <person name="Wapinski I."/>
            <person name="Yoder O."/>
            <person name="Young S."/>
            <person name="Zeng Q."/>
            <person name="Zhou S."/>
            <person name="Galagan J."/>
            <person name="Cuomo C.A."/>
            <person name="Kistler H.C."/>
            <person name="Rep M."/>
        </authorList>
    </citation>
    <scope>GENOME REANNOTATION</scope>
    <source>
        <strain evidence="4">ATCC MYA-4620 / CBS 123657 / FGSC 9075 / NRRL 31084 / PH-1</strain>
        <strain evidence="3">PH-1 / ATCC MYA-4620 / FGSC 9075 / NRRL 31084</strain>
    </source>
</reference>
<dbReference type="VEuPathDB" id="FungiDB:FGRAMPH1_01G19529"/>
<gene>
    <name evidence="3" type="primary">FG06121.1</name>
    <name evidence="2" type="ORF">FGRAMPH1_01T19529</name>
</gene>
<sequence>MGGKTWSGDEERLFWEVIVPQSAAAAYPDDDGCLSWEQLADEMNKLSGANARRVYTGTMLYEHHYQNIKPGHRSPKAAEFVDKYLQDAAYFKEHGSRRPSTPSNESASASEPLDPQIIELVQDKAKPKPKARRQRKARHPWERQGENQASRPFFSVPKTLEEIGAYSVTPGNRAQQQPPEVYATPDRADIRSRPYPFPKSALVSVPGSGSVSVWNQPIDRTEIDGSQMSGRPAMAFERTPKPSSGFLKRPADGKMEGGYWHSTYRAEQDQRPKEAMYITSGITSAQSPQPQTTDYASSWADPGPSRQRTHQEQWDGRLPSIREMLPHEFGTLAYDSYYPHEVNRRVDKRNFSNEQGHMQAPDSTPKRRRLPDAPVRRQQDEQQQSHRYD</sequence>
<accession>A0A0E0SJ79</accession>
<dbReference type="AlphaFoldDB" id="A0A0E0SJ79"/>
<keyword evidence="4" id="KW-1185">Reference proteome</keyword>
<organism evidence="3">
    <name type="scientific">Gibberella zeae (strain ATCC MYA-4620 / CBS 123657 / FGSC 9075 / NRRL 31084 / PH-1)</name>
    <name type="common">Wheat head blight fungus</name>
    <name type="synonym">Fusarium graminearum</name>
    <dbReference type="NCBI Taxonomy" id="229533"/>
    <lineage>
        <taxon>Eukaryota</taxon>
        <taxon>Fungi</taxon>
        <taxon>Dikarya</taxon>
        <taxon>Ascomycota</taxon>
        <taxon>Pezizomycotina</taxon>
        <taxon>Sordariomycetes</taxon>
        <taxon>Hypocreomycetidae</taxon>
        <taxon>Hypocreales</taxon>
        <taxon>Nectriaceae</taxon>
        <taxon>Fusarium</taxon>
    </lineage>
</organism>
<feature type="compositionally biased region" description="Polar residues" evidence="1">
    <location>
        <begin position="98"/>
        <end position="109"/>
    </location>
</feature>
<reference evidence="3" key="5">
    <citation type="submission" date="2017-01" db="UniProtKB">
        <authorList>
            <consortium name="EnsemblFungi"/>
        </authorList>
    </citation>
    <scope>IDENTIFICATION</scope>
    <source>
        <strain evidence="3">PH-1 / ATCC MYA-4620 / FGSC 9075 / NRRL 31084</strain>
    </source>
</reference>
<feature type="compositionally biased region" description="Low complexity" evidence="1">
    <location>
        <begin position="203"/>
        <end position="213"/>
    </location>
</feature>
<evidence type="ECO:0000313" key="3">
    <source>
        <dbReference type="EnsemblFungi" id="CEF86492"/>
    </source>
</evidence>
<reference key="3">
    <citation type="submission" date="2014-02" db="EMBL/GenBank/DDBJ databases">
        <title>A revised Fusarium graminearum genomic reference sequence using whole shotgun re-sequencing.</title>
        <authorList>
            <person name="King R."/>
            <person name="Urban M."/>
            <person name="Hassani-Pak K."/>
            <person name="Hammond-Kosack K."/>
        </authorList>
    </citation>
    <scope>NUCLEOTIDE SEQUENCE</scope>
    <source>
        <strain>PH-1</strain>
    </source>
</reference>
<feature type="compositionally biased region" description="Polar residues" evidence="1">
    <location>
        <begin position="169"/>
        <end position="178"/>
    </location>
</feature>
<feature type="compositionally biased region" description="Polar residues" evidence="1">
    <location>
        <begin position="280"/>
        <end position="296"/>
    </location>
</feature>
<evidence type="ECO:0000256" key="1">
    <source>
        <dbReference type="SAM" id="MobiDB-lite"/>
    </source>
</evidence>
<evidence type="ECO:0000313" key="4">
    <source>
        <dbReference type="Proteomes" id="UP000070720"/>
    </source>
</evidence>
<feature type="compositionally biased region" description="Basic and acidic residues" evidence="1">
    <location>
        <begin position="370"/>
        <end position="389"/>
    </location>
</feature>
<dbReference type="Proteomes" id="UP000070720">
    <property type="component" value="Chromosome 3"/>
</dbReference>
<dbReference type="STRING" id="229533.A0A0E0SJ79"/>
<feature type="region of interest" description="Disordered" evidence="1">
    <location>
        <begin position="346"/>
        <end position="389"/>
    </location>
</feature>
<reference evidence="2 4" key="4">
    <citation type="journal article" date="2015" name="BMC Genomics">
        <title>The completed genome sequence of the pathogenic ascomycete fungus Fusarium graminearum.</title>
        <authorList>
            <person name="King R."/>
            <person name="Urban M."/>
            <person name="Hammond-Kosack M.C."/>
            <person name="Hassani-Pak K."/>
            <person name="Hammond-Kosack K.E."/>
        </authorList>
    </citation>
    <scope>NUCLEOTIDE SEQUENCE [LARGE SCALE GENOMIC DNA]</scope>
    <source>
        <strain evidence="4">ATCC MYA-4620 / CBS 123657 / FGSC 9075 / NRRL 31084 / PH-1</strain>
        <strain evidence="2">PH-1</strain>
    </source>
</reference>
<reference evidence="3 4" key="1">
    <citation type="journal article" date="2007" name="Science">
        <title>The Fusarium graminearum genome reveals a link between localized polymorphism and pathogen specialization.</title>
        <authorList>
            <person name="Cuomo C.A."/>
            <person name="Gueldener U."/>
            <person name="Xu J.-R."/>
            <person name="Trail F."/>
            <person name="Turgeon B.G."/>
            <person name="Di Pietro A."/>
            <person name="Walton J.D."/>
            <person name="Ma L.-J."/>
            <person name="Baker S.E."/>
            <person name="Rep M."/>
            <person name="Adam G."/>
            <person name="Antoniw J."/>
            <person name="Baldwin T."/>
            <person name="Calvo S.E."/>
            <person name="Chang Y.-L."/>
            <person name="DeCaprio D."/>
            <person name="Gale L.R."/>
            <person name="Gnerre S."/>
            <person name="Goswami R.S."/>
            <person name="Hammond-Kosack K."/>
            <person name="Harris L.J."/>
            <person name="Hilburn K."/>
            <person name="Kennell J.C."/>
            <person name="Kroken S."/>
            <person name="Magnuson J.K."/>
            <person name="Mannhaupt G."/>
            <person name="Mauceli E.W."/>
            <person name="Mewes H.-W."/>
            <person name="Mitterbauer R."/>
            <person name="Muehlbauer G."/>
            <person name="Muensterkoetter M."/>
            <person name="Nelson D."/>
            <person name="O'Donnell K."/>
            <person name="Ouellet T."/>
            <person name="Qi W."/>
            <person name="Quesneville H."/>
            <person name="Roncero M.I.G."/>
            <person name="Seong K.-Y."/>
            <person name="Tetko I.V."/>
            <person name="Urban M."/>
            <person name="Waalwijk C."/>
            <person name="Ward T.J."/>
            <person name="Yao J."/>
            <person name="Birren B.W."/>
            <person name="Kistler H.C."/>
        </authorList>
    </citation>
    <scope>NUCLEOTIDE SEQUENCE [LARGE SCALE GENOMIC DNA]</scope>
    <source>
        <strain evidence="4">ATCC MYA-4620 / CBS 123657 / FGSC 9075 / NRRL 31084 / PH-1</strain>
        <strain evidence="3">PH-1 / ATCC MYA-4620 / FGSC 9075 / NRRL 31084</strain>
    </source>
</reference>
<proteinExistence type="predicted"/>
<feature type="compositionally biased region" description="Basic residues" evidence="1">
    <location>
        <begin position="127"/>
        <end position="138"/>
    </location>
</feature>
<name>A0A0E0SJ79_GIBZE</name>
<dbReference type="InParanoid" id="A0A0E0SJ79"/>
<feature type="region of interest" description="Disordered" evidence="1">
    <location>
        <begin position="92"/>
        <end position="319"/>
    </location>
</feature>
<dbReference type="EMBL" id="HG970334">
    <property type="protein sequence ID" value="CEF86492.1"/>
    <property type="molecule type" value="Genomic_DNA"/>
</dbReference>
<dbReference type="EnsemblFungi" id="CEF86492">
    <property type="protein sequence ID" value="CEF86492"/>
    <property type="gene ID" value="FGRRES_16607"/>
</dbReference>
<feature type="compositionally biased region" description="Basic and acidic residues" evidence="1">
    <location>
        <begin position="264"/>
        <end position="274"/>
    </location>
</feature>